<evidence type="ECO:0008006" key="3">
    <source>
        <dbReference type="Google" id="ProtNLM"/>
    </source>
</evidence>
<organism evidence="1 2">
    <name type="scientific">Mycolicibacterium komossense</name>
    <dbReference type="NCBI Taxonomy" id="1779"/>
    <lineage>
        <taxon>Bacteria</taxon>
        <taxon>Bacillati</taxon>
        <taxon>Actinomycetota</taxon>
        <taxon>Actinomycetes</taxon>
        <taxon>Mycobacteriales</taxon>
        <taxon>Mycobacteriaceae</taxon>
        <taxon>Mycolicibacterium</taxon>
    </lineage>
</organism>
<protein>
    <recommendedName>
        <fullName evidence="3">ESX-1 secretion-associated protein EspA/EspE-like domain-containing protein</fullName>
    </recommendedName>
</protein>
<keyword evidence="2" id="KW-1185">Reference proteome</keyword>
<name>A0ABT3C9K3_9MYCO</name>
<evidence type="ECO:0000313" key="2">
    <source>
        <dbReference type="Proteomes" id="UP001526201"/>
    </source>
</evidence>
<dbReference type="EMBL" id="JACKTY010000020">
    <property type="protein sequence ID" value="MCV7226115.1"/>
    <property type="molecule type" value="Genomic_DNA"/>
</dbReference>
<reference evidence="1 2" key="1">
    <citation type="journal article" date="2022" name="BMC Genomics">
        <title>Comparative genome analysis of mycobacteria focusing on tRNA and non-coding RNA.</title>
        <authorList>
            <person name="Behra P.R.K."/>
            <person name="Pettersson B.M.F."/>
            <person name="Ramesh M."/>
            <person name="Das S."/>
            <person name="Dasgupta S."/>
            <person name="Kirsebom L.A."/>
        </authorList>
    </citation>
    <scope>NUCLEOTIDE SEQUENCE [LARGE SCALE GENOMIC DNA]</scope>
    <source>
        <strain evidence="1 2">DSM 44078</strain>
    </source>
</reference>
<sequence length="221" mass="22418">MTDTEISEMAADPAGITPDTVAAPLDLEDLQAVVVDTDDPDDTEEGARVALAVREVLERQLAAGQALSCELLYVASGVTAAVAEAPAVVLGAVRGGATLPAAFTQSSSVLQDVVTDAGDRIRSAIGDYISGQANLPNAVIGGTAEVTGSVVRAQGTVLSSAVDAAFTVATVAIQRGEVRDTIDQEWRELAAAAASARQSVGEKFDAARDGVRQAVAVAVAD</sequence>
<dbReference type="RefSeq" id="WP_264066951.1">
    <property type="nucleotide sequence ID" value="NZ_JACKTY010000020.1"/>
</dbReference>
<evidence type="ECO:0000313" key="1">
    <source>
        <dbReference type="EMBL" id="MCV7226115.1"/>
    </source>
</evidence>
<gene>
    <name evidence="1" type="ORF">H7J73_08740</name>
</gene>
<comment type="caution">
    <text evidence="1">The sequence shown here is derived from an EMBL/GenBank/DDBJ whole genome shotgun (WGS) entry which is preliminary data.</text>
</comment>
<dbReference type="Proteomes" id="UP001526201">
    <property type="component" value="Unassembled WGS sequence"/>
</dbReference>
<accession>A0ABT3C9K3</accession>
<proteinExistence type="predicted"/>